<dbReference type="GO" id="GO:0004635">
    <property type="term" value="F:phosphoribosyl-AMP cyclohydrolase activity"/>
    <property type="evidence" value="ECO:0007669"/>
    <property type="project" value="UniProtKB-UniRule"/>
</dbReference>
<dbReference type="EC" id="3.6.1.31" evidence="15"/>
<keyword evidence="18" id="KW-1185">Reference proteome</keyword>
<keyword evidence="13 15" id="KW-0368">Histidine biosynthesis</keyword>
<dbReference type="EMBL" id="WUUL01000002">
    <property type="protein sequence ID" value="MXQ52746.1"/>
    <property type="molecule type" value="Genomic_DNA"/>
</dbReference>
<comment type="catalytic activity">
    <reaction evidence="2 15">
        <text>1-(5-phospho-beta-D-ribosyl)-ATP + H2O = 1-(5-phospho-beta-D-ribosyl)-5'-AMP + diphosphate + H(+)</text>
        <dbReference type="Rhea" id="RHEA:22828"/>
        <dbReference type="ChEBI" id="CHEBI:15377"/>
        <dbReference type="ChEBI" id="CHEBI:15378"/>
        <dbReference type="ChEBI" id="CHEBI:33019"/>
        <dbReference type="ChEBI" id="CHEBI:59457"/>
        <dbReference type="ChEBI" id="CHEBI:73183"/>
        <dbReference type="EC" id="3.6.1.31"/>
    </reaction>
</comment>
<evidence type="ECO:0000256" key="10">
    <source>
        <dbReference type="ARBA" id="ARBA00022741"/>
    </source>
</evidence>
<dbReference type="PANTHER" id="PTHR42945">
    <property type="entry name" value="HISTIDINE BIOSYNTHESIS BIFUNCTIONAL PROTEIN"/>
    <property type="match status" value="1"/>
</dbReference>
<dbReference type="Proteomes" id="UP000430692">
    <property type="component" value="Unassembled WGS sequence"/>
</dbReference>
<dbReference type="RefSeq" id="WP_160799939.1">
    <property type="nucleotide sequence ID" value="NZ_WUUL01000002.1"/>
</dbReference>
<feature type="domain" description="Phosphoribosyl-AMP cyclohydrolase" evidence="16">
    <location>
        <begin position="29"/>
        <end position="100"/>
    </location>
</feature>
<protein>
    <recommendedName>
        <fullName evidence="15">Histidine biosynthesis bifunctional protein HisIE</fullName>
    </recommendedName>
    <domain>
        <recommendedName>
            <fullName evidence="15">Phosphoribosyl-AMP cyclohydrolase</fullName>
            <shortName evidence="15">PRA-CH</shortName>
            <ecNumber evidence="15">3.5.4.19</ecNumber>
        </recommendedName>
    </domain>
    <domain>
        <recommendedName>
            <fullName evidence="15">Phosphoribosyl-ATP pyrophosphatase</fullName>
            <shortName evidence="15">PRA-PH</shortName>
            <ecNumber evidence="15">3.6.1.31</ecNumber>
        </recommendedName>
    </domain>
</protein>
<keyword evidence="12 15" id="KW-0067">ATP-binding</keyword>
<keyword evidence="14 15" id="KW-0511">Multifunctional enzyme</keyword>
<dbReference type="HAMAP" id="MF_01019">
    <property type="entry name" value="HisIE"/>
    <property type="match status" value="1"/>
</dbReference>
<evidence type="ECO:0000313" key="17">
    <source>
        <dbReference type="EMBL" id="MXQ52746.1"/>
    </source>
</evidence>
<gene>
    <name evidence="15" type="primary">hisI</name>
    <name evidence="15" type="synonym">hisIE</name>
    <name evidence="17" type="ORF">GSM42_03170</name>
</gene>
<comment type="similarity">
    <text evidence="6 15">In the C-terminal section; belongs to the PRA-PH family.</text>
</comment>
<dbReference type="FunFam" id="3.10.20.810:FF:000001">
    <property type="entry name" value="Histidine biosynthesis bifunctional protein HisIE"/>
    <property type="match status" value="1"/>
</dbReference>
<evidence type="ECO:0000256" key="7">
    <source>
        <dbReference type="ARBA" id="ARBA00008299"/>
    </source>
</evidence>
<organism evidence="17 18">
    <name type="scientific">Shimazuella alba</name>
    <dbReference type="NCBI Taxonomy" id="2690964"/>
    <lineage>
        <taxon>Bacteria</taxon>
        <taxon>Bacillati</taxon>
        <taxon>Bacillota</taxon>
        <taxon>Bacilli</taxon>
        <taxon>Bacillales</taxon>
        <taxon>Thermoactinomycetaceae</taxon>
        <taxon>Shimazuella</taxon>
    </lineage>
</organism>
<dbReference type="NCBIfam" id="NF000768">
    <property type="entry name" value="PRK00051.1"/>
    <property type="match status" value="1"/>
</dbReference>
<accession>A0A6I4VS57</accession>
<evidence type="ECO:0000256" key="6">
    <source>
        <dbReference type="ARBA" id="ARBA00007731"/>
    </source>
</evidence>
<dbReference type="NCBIfam" id="NF002747">
    <property type="entry name" value="PRK02759.1"/>
    <property type="match status" value="1"/>
</dbReference>
<evidence type="ECO:0000256" key="2">
    <source>
        <dbReference type="ARBA" id="ARBA00001460"/>
    </source>
</evidence>
<reference evidence="17 18" key="1">
    <citation type="submission" date="2019-12" db="EMBL/GenBank/DDBJ databases">
        <title>Whole-genome analyses of novel actinobacteria.</title>
        <authorList>
            <person name="Sahin N."/>
            <person name="Saygin H."/>
        </authorList>
    </citation>
    <scope>NUCLEOTIDE SEQUENCE [LARGE SCALE GENOMIC DNA]</scope>
    <source>
        <strain evidence="17 18">KC615</strain>
    </source>
</reference>
<keyword evidence="10 15" id="KW-0547">Nucleotide-binding</keyword>
<evidence type="ECO:0000256" key="15">
    <source>
        <dbReference type="HAMAP-Rule" id="MF_01019"/>
    </source>
</evidence>
<comment type="caution">
    <text evidence="17">The sequence shown here is derived from an EMBL/GenBank/DDBJ whole genome shotgun (WGS) entry which is preliminary data.</text>
</comment>
<dbReference type="InterPro" id="IPR023019">
    <property type="entry name" value="His_synth_HisIE"/>
</dbReference>
<dbReference type="EC" id="3.5.4.19" evidence="15"/>
<dbReference type="InterPro" id="IPR002496">
    <property type="entry name" value="PRib_AMP_CycHydrolase_dom"/>
</dbReference>
<dbReference type="InterPro" id="IPR038019">
    <property type="entry name" value="PRib_AMP_CycHydrolase_sf"/>
</dbReference>
<keyword evidence="8 15" id="KW-0963">Cytoplasm</keyword>
<evidence type="ECO:0000256" key="14">
    <source>
        <dbReference type="ARBA" id="ARBA00023268"/>
    </source>
</evidence>
<evidence type="ECO:0000256" key="3">
    <source>
        <dbReference type="ARBA" id="ARBA00004496"/>
    </source>
</evidence>
<comment type="pathway">
    <text evidence="5 15">Amino-acid biosynthesis; L-histidine biosynthesis; L-histidine from 5-phospho-alpha-D-ribose 1-diphosphate: step 2/9.</text>
</comment>
<dbReference type="GO" id="GO:0000105">
    <property type="term" value="P:L-histidine biosynthetic process"/>
    <property type="evidence" value="ECO:0007669"/>
    <property type="project" value="UniProtKB-UniRule"/>
</dbReference>
<dbReference type="SUPFAM" id="SSF101386">
    <property type="entry name" value="all-alpha NTP pyrophosphatases"/>
    <property type="match status" value="1"/>
</dbReference>
<proteinExistence type="inferred from homology"/>
<evidence type="ECO:0000256" key="9">
    <source>
        <dbReference type="ARBA" id="ARBA00022605"/>
    </source>
</evidence>
<evidence type="ECO:0000313" key="18">
    <source>
        <dbReference type="Proteomes" id="UP000430692"/>
    </source>
</evidence>
<dbReference type="Pfam" id="PF01503">
    <property type="entry name" value="PRA-PH"/>
    <property type="match status" value="1"/>
</dbReference>
<dbReference type="InterPro" id="IPR008179">
    <property type="entry name" value="HisE"/>
</dbReference>
<dbReference type="Gene3D" id="1.10.287.1080">
    <property type="entry name" value="MazG-like"/>
    <property type="match status" value="1"/>
</dbReference>
<dbReference type="Pfam" id="PF01502">
    <property type="entry name" value="PRA-CH"/>
    <property type="match status" value="1"/>
</dbReference>
<comment type="catalytic activity">
    <reaction evidence="1 15">
        <text>1-(5-phospho-beta-D-ribosyl)-5'-AMP + H2O = 1-(5-phospho-beta-D-ribosyl)-5-[(5-phospho-beta-D-ribosylamino)methylideneamino]imidazole-4-carboxamide</text>
        <dbReference type="Rhea" id="RHEA:20049"/>
        <dbReference type="ChEBI" id="CHEBI:15377"/>
        <dbReference type="ChEBI" id="CHEBI:58435"/>
        <dbReference type="ChEBI" id="CHEBI:59457"/>
        <dbReference type="EC" id="3.5.4.19"/>
    </reaction>
</comment>
<sequence>MDSNEINWGKDGLVPVIIQHAESKQVLTLAYMNKTAYEKTLESGETWLYSRSRQELWHKGATSGNTQEVKEVSYDCDQDALLLKVIPAGPACHTGSTSCFIGEEAPSPPSPIGVLSDLESLIADRHQRLPEGSYTTYLFAKGVDKIGKKIGEESAEVIIAAKNNSKAELRYEAADLIYHLMVLLQNQGVSMDEIYEELASRYVGRKSE</sequence>
<dbReference type="InterPro" id="IPR021130">
    <property type="entry name" value="PRib-ATP_PPHydrolase-like"/>
</dbReference>
<evidence type="ECO:0000259" key="16">
    <source>
        <dbReference type="Pfam" id="PF01502"/>
    </source>
</evidence>
<feature type="region of interest" description="Phosphoribosyl-ATP pyrophosphohydrolase" evidence="15">
    <location>
        <begin position="115"/>
        <end position="208"/>
    </location>
</feature>
<evidence type="ECO:0000256" key="8">
    <source>
        <dbReference type="ARBA" id="ARBA00022490"/>
    </source>
</evidence>
<dbReference type="AlphaFoldDB" id="A0A6I4VS57"/>
<dbReference type="GO" id="GO:0004636">
    <property type="term" value="F:phosphoribosyl-ATP diphosphatase activity"/>
    <property type="evidence" value="ECO:0007669"/>
    <property type="project" value="UniProtKB-UniRule"/>
</dbReference>
<name>A0A6I4VS57_9BACL</name>
<evidence type="ECO:0000256" key="12">
    <source>
        <dbReference type="ARBA" id="ARBA00022840"/>
    </source>
</evidence>
<keyword evidence="9 15" id="KW-0028">Amino-acid biosynthesis</keyword>
<dbReference type="UniPathway" id="UPA00031">
    <property type="reaction ID" value="UER00007"/>
</dbReference>
<dbReference type="NCBIfam" id="TIGR03188">
    <property type="entry name" value="histidine_hisI"/>
    <property type="match status" value="1"/>
</dbReference>
<comment type="similarity">
    <text evidence="7 15">In the N-terminal section; belongs to the PRA-CH family.</text>
</comment>
<dbReference type="Gene3D" id="3.10.20.810">
    <property type="entry name" value="Phosphoribosyl-AMP cyclohydrolase"/>
    <property type="match status" value="1"/>
</dbReference>
<evidence type="ECO:0000256" key="5">
    <source>
        <dbReference type="ARBA" id="ARBA00005204"/>
    </source>
</evidence>
<evidence type="ECO:0000256" key="11">
    <source>
        <dbReference type="ARBA" id="ARBA00022801"/>
    </source>
</evidence>
<dbReference type="GO" id="GO:0005737">
    <property type="term" value="C:cytoplasm"/>
    <property type="evidence" value="ECO:0007669"/>
    <property type="project" value="UniProtKB-SubCell"/>
</dbReference>
<comment type="subcellular location">
    <subcellularLocation>
        <location evidence="3 15">Cytoplasm</location>
    </subcellularLocation>
</comment>
<dbReference type="CDD" id="cd11534">
    <property type="entry name" value="NTP-PPase_HisIE_like"/>
    <property type="match status" value="1"/>
</dbReference>
<dbReference type="HAMAP" id="MF_01020">
    <property type="entry name" value="HisE"/>
    <property type="match status" value="1"/>
</dbReference>
<dbReference type="GO" id="GO:0005524">
    <property type="term" value="F:ATP binding"/>
    <property type="evidence" value="ECO:0007669"/>
    <property type="project" value="UniProtKB-KW"/>
</dbReference>
<keyword evidence="11 15" id="KW-0378">Hydrolase</keyword>
<evidence type="ECO:0000256" key="1">
    <source>
        <dbReference type="ARBA" id="ARBA00000024"/>
    </source>
</evidence>
<dbReference type="FunFam" id="1.10.287.1080:FF:000002">
    <property type="entry name" value="Histidine biosynthesis bifunctional protein HisIE"/>
    <property type="match status" value="1"/>
</dbReference>
<evidence type="ECO:0000256" key="4">
    <source>
        <dbReference type="ARBA" id="ARBA00005169"/>
    </source>
</evidence>
<feature type="region of interest" description="Phosphoribosyl-AMP cyclohydrolase" evidence="15">
    <location>
        <begin position="1"/>
        <end position="114"/>
    </location>
</feature>
<evidence type="ECO:0000256" key="13">
    <source>
        <dbReference type="ARBA" id="ARBA00023102"/>
    </source>
</evidence>
<dbReference type="SUPFAM" id="SSF141734">
    <property type="entry name" value="HisI-like"/>
    <property type="match status" value="1"/>
</dbReference>
<comment type="pathway">
    <text evidence="4 15">Amino-acid biosynthesis; L-histidine biosynthesis; L-histidine from 5-phospho-alpha-D-ribose 1-diphosphate: step 3/9.</text>
</comment>
<dbReference type="PANTHER" id="PTHR42945:SF9">
    <property type="entry name" value="HISTIDINE BIOSYNTHESIS BIFUNCTIONAL PROTEIN HISIE"/>
    <property type="match status" value="1"/>
</dbReference>